<dbReference type="EMBL" id="JABWDY010030977">
    <property type="protein sequence ID" value="KAF5185232.1"/>
    <property type="molecule type" value="Genomic_DNA"/>
</dbReference>
<evidence type="ECO:0000313" key="3">
    <source>
        <dbReference type="Proteomes" id="UP000554482"/>
    </source>
</evidence>
<name>A0A7J6VLM8_THATH</name>
<dbReference type="OrthoDB" id="1470350at2759"/>
<keyword evidence="1" id="KW-0472">Membrane</keyword>
<organism evidence="2 3">
    <name type="scientific">Thalictrum thalictroides</name>
    <name type="common">Rue-anemone</name>
    <name type="synonym">Anemone thalictroides</name>
    <dbReference type="NCBI Taxonomy" id="46969"/>
    <lineage>
        <taxon>Eukaryota</taxon>
        <taxon>Viridiplantae</taxon>
        <taxon>Streptophyta</taxon>
        <taxon>Embryophyta</taxon>
        <taxon>Tracheophyta</taxon>
        <taxon>Spermatophyta</taxon>
        <taxon>Magnoliopsida</taxon>
        <taxon>Ranunculales</taxon>
        <taxon>Ranunculaceae</taxon>
        <taxon>Thalictroideae</taxon>
        <taxon>Thalictrum</taxon>
    </lineage>
</organism>
<protein>
    <submittedName>
        <fullName evidence="2">Cytochrome p450</fullName>
    </submittedName>
</protein>
<evidence type="ECO:0000313" key="2">
    <source>
        <dbReference type="EMBL" id="KAF5185232.1"/>
    </source>
</evidence>
<reference evidence="2 3" key="1">
    <citation type="submission" date="2020-06" db="EMBL/GenBank/DDBJ databases">
        <title>Transcriptomic and genomic resources for Thalictrum thalictroides and T. hernandezii: Facilitating candidate gene discovery in an emerging model plant lineage.</title>
        <authorList>
            <person name="Arias T."/>
            <person name="Riano-Pachon D.M."/>
            <person name="Di Stilio V.S."/>
        </authorList>
    </citation>
    <scope>NUCLEOTIDE SEQUENCE [LARGE SCALE GENOMIC DNA]</scope>
    <source>
        <strain evidence="3">cv. WT478/WT964</strain>
        <tissue evidence="2">Leaves</tissue>
    </source>
</reference>
<comment type="caution">
    <text evidence="2">The sequence shown here is derived from an EMBL/GenBank/DDBJ whole genome shotgun (WGS) entry which is preliminary data.</text>
</comment>
<dbReference type="Proteomes" id="UP000554482">
    <property type="component" value="Unassembled WGS sequence"/>
</dbReference>
<sequence length="99" mass="11473">MEVVLLGLLLVLSVIIASWGFKMLHWLWLKPMKIKKYLKKQGIDGPSYKLFYGNQKELVKMMSEARSKPMELSHRIVSRLLPFEDQAVKTYGIASLSYL</sequence>
<proteinExistence type="predicted"/>
<evidence type="ECO:0000256" key="1">
    <source>
        <dbReference type="SAM" id="Phobius"/>
    </source>
</evidence>
<keyword evidence="3" id="KW-1185">Reference proteome</keyword>
<accession>A0A7J6VLM8</accession>
<dbReference type="AlphaFoldDB" id="A0A7J6VLM8"/>
<feature type="transmembrane region" description="Helical" evidence="1">
    <location>
        <begin position="6"/>
        <end position="29"/>
    </location>
</feature>
<keyword evidence="1" id="KW-0812">Transmembrane</keyword>
<gene>
    <name evidence="2" type="ORF">FRX31_025183</name>
</gene>
<keyword evidence="1" id="KW-1133">Transmembrane helix</keyword>